<dbReference type="GO" id="GO:0005975">
    <property type="term" value="P:carbohydrate metabolic process"/>
    <property type="evidence" value="ECO:0007669"/>
    <property type="project" value="TreeGrafter"/>
</dbReference>
<dbReference type="Gene3D" id="1.10.230.10">
    <property type="entry name" value="Cytochrome P450-Terp, domain 2"/>
    <property type="match status" value="1"/>
</dbReference>
<evidence type="ECO:0000256" key="1">
    <source>
        <dbReference type="ARBA" id="ARBA00004751"/>
    </source>
</evidence>
<dbReference type="CDD" id="cd06100">
    <property type="entry name" value="CCL_ACL-C"/>
    <property type="match status" value="1"/>
</dbReference>
<evidence type="ECO:0000256" key="4">
    <source>
        <dbReference type="ARBA" id="ARBA00022679"/>
    </source>
</evidence>
<protein>
    <recommendedName>
        <fullName evidence="3">citrate synthase (unknown stereospecificity)</fullName>
        <ecNumber evidence="3">2.3.3.16</ecNumber>
    </recommendedName>
</protein>
<dbReference type="GO" id="GO:0016829">
    <property type="term" value="F:lyase activity"/>
    <property type="evidence" value="ECO:0007669"/>
    <property type="project" value="UniProtKB-KW"/>
</dbReference>
<organism evidence="5 6">
    <name type="scientific">Achromobacter spanius</name>
    <dbReference type="NCBI Taxonomy" id="217203"/>
    <lineage>
        <taxon>Bacteria</taxon>
        <taxon>Pseudomonadati</taxon>
        <taxon>Pseudomonadota</taxon>
        <taxon>Betaproteobacteria</taxon>
        <taxon>Burkholderiales</taxon>
        <taxon>Alcaligenaceae</taxon>
        <taxon>Achromobacter</taxon>
    </lineage>
</organism>
<dbReference type="Gene3D" id="1.10.580.10">
    <property type="entry name" value="Citrate Synthase, domain 1"/>
    <property type="match status" value="1"/>
</dbReference>
<dbReference type="InterPro" id="IPR016142">
    <property type="entry name" value="Citrate_synth-like_lrg_a-sub"/>
</dbReference>
<dbReference type="EC" id="2.3.3.16" evidence="3"/>
<comment type="pathway">
    <text evidence="1">Carbohydrate metabolism; tricarboxylic acid cycle; isocitrate from oxaloacetate: step 1/2.</text>
</comment>
<accession>A0AA42LNV3</accession>
<dbReference type="NCBIfam" id="NF004867">
    <property type="entry name" value="PRK06224.1-4"/>
    <property type="match status" value="1"/>
</dbReference>
<reference evidence="5" key="1">
    <citation type="submission" date="2022-09" db="EMBL/GenBank/DDBJ databases">
        <title>Intensive care unit water sources are persistently colonized with multi-drug resistant bacteria and are the site of extensive horizontal gene transfer of antibiotic resistance genes.</title>
        <authorList>
            <person name="Diorio-Toth L."/>
        </authorList>
    </citation>
    <scope>NUCLEOTIDE SEQUENCE</scope>
    <source>
        <strain evidence="5">GD03843</strain>
    </source>
</reference>
<evidence type="ECO:0000256" key="3">
    <source>
        <dbReference type="ARBA" id="ARBA00012972"/>
    </source>
</evidence>
<dbReference type="RefSeq" id="WP_259250793.1">
    <property type="nucleotide sequence ID" value="NZ_CBFGSQ010000134.1"/>
</dbReference>
<dbReference type="PANTHER" id="PTHR11739:SF4">
    <property type="entry name" value="CITRATE SYNTHASE, PEROXISOMAL"/>
    <property type="match status" value="1"/>
</dbReference>
<dbReference type="InterPro" id="IPR036969">
    <property type="entry name" value="Citrate_synthase_sf"/>
</dbReference>
<comment type="similarity">
    <text evidence="2">Belongs to the citrate synthase family.</text>
</comment>
<evidence type="ECO:0000313" key="5">
    <source>
        <dbReference type="EMBL" id="MDH0736752.1"/>
    </source>
</evidence>
<dbReference type="Pfam" id="PF00285">
    <property type="entry name" value="Citrate_synt"/>
    <property type="match status" value="1"/>
</dbReference>
<sequence length="264" mass="28563">MSTTPETRLCAHHLTGMSYRDVDLVEDLIGKKTFTEVMIMQILGRDARPVDMRIVDAVLVTLMEHGMTPSAIATRLIYMSAPENLQGAVASGLMAVGSQFVGTMENCSRLLDRIKQAADGRTEALAIAREFREQRRALPGFGHHLHKPDDPRSIKLLALAEAEPDLDGASLRALRLLASAVDETYGKHITINATGAVAALLSEIGVPTDLMRGFAVISRAAGLVSHVAEEQQSPSGRYIWETIDHAIPYVGKGKTHQQDGEGSA</sequence>
<evidence type="ECO:0000256" key="2">
    <source>
        <dbReference type="ARBA" id="ARBA00010566"/>
    </source>
</evidence>
<proteinExistence type="inferred from homology"/>
<dbReference type="GO" id="GO:0006099">
    <property type="term" value="P:tricarboxylic acid cycle"/>
    <property type="evidence" value="ECO:0007669"/>
    <property type="project" value="TreeGrafter"/>
</dbReference>
<dbReference type="InterPro" id="IPR016143">
    <property type="entry name" value="Citrate_synth-like_sm_a-sub"/>
</dbReference>
<evidence type="ECO:0000313" key="6">
    <source>
        <dbReference type="Proteomes" id="UP001161094"/>
    </source>
</evidence>
<dbReference type="PANTHER" id="PTHR11739">
    <property type="entry name" value="CITRATE SYNTHASE"/>
    <property type="match status" value="1"/>
</dbReference>
<dbReference type="NCBIfam" id="NF004868">
    <property type="entry name" value="PRK06224.1-5"/>
    <property type="match status" value="1"/>
</dbReference>
<dbReference type="SUPFAM" id="SSF48256">
    <property type="entry name" value="Citrate synthase"/>
    <property type="match status" value="1"/>
</dbReference>
<comment type="caution">
    <text evidence="5">The sequence shown here is derived from an EMBL/GenBank/DDBJ whole genome shotgun (WGS) entry which is preliminary data.</text>
</comment>
<gene>
    <name evidence="5" type="ORF">N5D93_13115</name>
</gene>
<keyword evidence="4" id="KW-0808">Transferase</keyword>
<dbReference type="InterPro" id="IPR002020">
    <property type="entry name" value="Citrate_synthase"/>
</dbReference>
<dbReference type="GO" id="GO:0005829">
    <property type="term" value="C:cytosol"/>
    <property type="evidence" value="ECO:0007669"/>
    <property type="project" value="TreeGrafter"/>
</dbReference>
<dbReference type="Proteomes" id="UP001161094">
    <property type="component" value="Unassembled WGS sequence"/>
</dbReference>
<name>A0AA42LNV3_9BURK</name>
<keyword evidence="5" id="KW-0456">Lyase</keyword>
<dbReference type="EMBL" id="JAOCDZ010000008">
    <property type="protein sequence ID" value="MDH0736752.1"/>
    <property type="molecule type" value="Genomic_DNA"/>
</dbReference>
<dbReference type="AlphaFoldDB" id="A0AA42LNV3"/>
<dbReference type="GO" id="GO:0036440">
    <property type="term" value="F:citrate synthase activity"/>
    <property type="evidence" value="ECO:0007669"/>
    <property type="project" value="UniProtKB-EC"/>
</dbReference>